<feature type="compositionally biased region" description="Basic and acidic residues" evidence="1">
    <location>
        <begin position="215"/>
        <end position="227"/>
    </location>
</feature>
<name>A0A2A9M416_BESBE</name>
<evidence type="ECO:0000256" key="1">
    <source>
        <dbReference type="SAM" id="MobiDB-lite"/>
    </source>
</evidence>
<feature type="transmembrane region" description="Helical" evidence="2">
    <location>
        <begin position="426"/>
        <end position="445"/>
    </location>
</feature>
<organism evidence="3 4">
    <name type="scientific">Besnoitia besnoiti</name>
    <name type="common">Apicomplexan protozoan</name>
    <dbReference type="NCBI Taxonomy" id="94643"/>
    <lineage>
        <taxon>Eukaryota</taxon>
        <taxon>Sar</taxon>
        <taxon>Alveolata</taxon>
        <taxon>Apicomplexa</taxon>
        <taxon>Conoidasida</taxon>
        <taxon>Coccidia</taxon>
        <taxon>Eucoccidiorida</taxon>
        <taxon>Eimeriorina</taxon>
        <taxon>Sarcocystidae</taxon>
        <taxon>Besnoitia</taxon>
    </lineage>
</organism>
<feature type="compositionally biased region" description="Basic and acidic residues" evidence="1">
    <location>
        <begin position="265"/>
        <end position="276"/>
    </location>
</feature>
<keyword evidence="4" id="KW-1185">Reference proteome</keyword>
<comment type="caution">
    <text evidence="3">The sequence shown here is derived from an EMBL/GenBank/DDBJ whole genome shotgun (WGS) entry which is preliminary data.</text>
</comment>
<dbReference type="Proteomes" id="UP000224006">
    <property type="component" value="Unassembled WGS sequence"/>
</dbReference>
<dbReference type="KEGG" id="bbes:BESB_033240"/>
<proteinExistence type="predicted"/>
<feature type="region of interest" description="Disordered" evidence="1">
    <location>
        <begin position="215"/>
        <end position="277"/>
    </location>
</feature>
<keyword evidence="2" id="KW-0812">Transmembrane</keyword>
<reference evidence="3 4" key="1">
    <citation type="submission" date="2017-09" db="EMBL/GenBank/DDBJ databases">
        <title>Genome sequencing of Besnoitia besnoiti strain Bb-Ger1.</title>
        <authorList>
            <person name="Schares G."/>
            <person name="Venepally P."/>
            <person name="Lorenzi H.A."/>
        </authorList>
    </citation>
    <scope>NUCLEOTIDE SEQUENCE [LARGE SCALE GENOMIC DNA]</scope>
    <source>
        <strain evidence="3 4">Bb-Ger1</strain>
    </source>
</reference>
<evidence type="ECO:0000313" key="3">
    <source>
        <dbReference type="EMBL" id="PFH31051.1"/>
    </source>
</evidence>
<evidence type="ECO:0000256" key="2">
    <source>
        <dbReference type="SAM" id="Phobius"/>
    </source>
</evidence>
<feature type="compositionally biased region" description="Basic and acidic residues" evidence="1">
    <location>
        <begin position="109"/>
        <end position="119"/>
    </location>
</feature>
<feature type="transmembrane region" description="Helical" evidence="2">
    <location>
        <begin position="369"/>
        <end position="387"/>
    </location>
</feature>
<dbReference type="OrthoDB" id="369406at2759"/>
<sequence length="476" mass="51390">MEAVGRVKSPPDERPHYAVHERRASLSCSDVSCLKNRASHAFSALTRKRMKNTVDGRLWSPAVPEAEEDADLFPPGGDLEPSCFSSVFEREVKPVSASQKGQPDWISATRDEEAERQGLPEKRGQLGLERIETAWSRNLFRFPGLSSGGQAEEGKPEESDSGAPARFVGVPNLLMFLMSVGSPLGAQQAGSPRLSSFFPPSFLPEKTWPLFTRSADEQAAEHEEGRPVHPSSGLAPEKVSDSRSAMDAAPEPVVASEEESCPAHGGREEVGGREESVTDVLRSTSVSQVVAEWAASLGAAEEVVIQTVPFVTEEAARLLWKSACSLILNPVVAFYCQCYTLASLGALVFTTSIVHWWRPQLGIRRTVDVTAVVFVAAIHWMSAFLLTDFSFQVVYFLISSTGITCYFGGCALTSRGRSMPGAWCHVGLHVICTIGNLCLYLYLALQAEGDAKITGEISQAAAESFGGECFTAAVAP</sequence>
<dbReference type="EMBL" id="NWUJ01000018">
    <property type="protein sequence ID" value="PFH31051.1"/>
    <property type="molecule type" value="Genomic_DNA"/>
</dbReference>
<gene>
    <name evidence="3" type="ORF">BESB_033240</name>
</gene>
<accession>A0A2A9M416</accession>
<keyword evidence="2" id="KW-1133">Transmembrane helix</keyword>
<dbReference type="GeneID" id="40308305"/>
<keyword evidence="2" id="KW-0472">Membrane</keyword>
<evidence type="ECO:0008006" key="5">
    <source>
        <dbReference type="Google" id="ProtNLM"/>
    </source>
</evidence>
<dbReference type="RefSeq" id="XP_029215060.1">
    <property type="nucleotide sequence ID" value="XM_029361912.1"/>
</dbReference>
<evidence type="ECO:0000313" key="4">
    <source>
        <dbReference type="Proteomes" id="UP000224006"/>
    </source>
</evidence>
<feature type="region of interest" description="Disordered" evidence="1">
    <location>
        <begin position="95"/>
        <end position="119"/>
    </location>
</feature>
<feature type="transmembrane region" description="Helical" evidence="2">
    <location>
        <begin position="393"/>
        <end position="414"/>
    </location>
</feature>
<feature type="transmembrane region" description="Helical" evidence="2">
    <location>
        <begin position="332"/>
        <end position="357"/>
    </location>
</feature>
<dbReference type="AlphaFoldDB" id="A0A2A9M416"/>
<protein>
    <recommendedName>
        <fullName evidence="5">Transmembrane protein</fullName>
    </recommendedName>
</protein>
<dbReference type="VEuPathDB" id="ToxoDB:BESB_033240"/>
<feature type="region of interest" description="Disordered" evidence="1">
    <location>
        <begin position="142"/>
        <end position="164"/>
    </location>
</feature>